<comment type="similarity">
    <text evidence="1">Belongs to the SH2B adapter family.</text>
</comment>
<evidence type="ECO:0000313" key="9">
    <source>
        <dbReference type="Proteomes" id="UP000886611"/>
    </source>
</evidence>
<dbReference type="GO" id="GO:0035556">
    <property type="term" value="P:intracellular signal transduction"/>
    <property type="evidence" value="ECO:0007669"/>
    <property type="project" value="TreeGrafter"/>
</dbReference>
<dbReference type="Gene3D" id="2.30.29.30">
    <property type="entry name" value="Pleckstrin-homology domain (PH domain)/Phosphotyrosine-binding domain (PTB)"/>
    <property type="match status" value="1"/>
</dbReference>
<comment type="caution">
    <text evidence="8">The sequence shown here is derived from an EMBL/GenBank/DDBJ whole genome shotgun (WGS) entry which is preliminary data.</text>
</comment>
<dbReference type="InterPro" id="IPR001849">
    <property type="entry name" value="PH_domain"/>
</dbReference>
<keyword evidence="3 4" id="KW-0727">SH2 domain</keyword>
<dbReference type="Pfam" id="PF00017">
    <property type="entry name" value="SH2"/>
    <property type="match status" value="1"/>
</dbReference>
<feature type="compositionally biased region" description="Low complexity" evidence="5">
    <location>
        <begin position="225"/>
        <end position="237"/>
    </location>
</feature>
<dbReference type="PRINTS" id="PR00401">
    <property type="entry name" value="SH2DOMAIN"/>
</dbReference>
<keyword evidence="2" id="KW-0597">Phosphoprotein</keyword>
<evidence type="ECO:0000259" key="6">
    <source>
        <dbReference type="PROSITE" id="PS50001"/>
    </source>
</evidence>
<evidence type="ECO:0000256" key="3">
    <source>
        <dbReference type="ARBA" id="ARBA00022999"/>
    </source>
</evidence>
<sequence>MEHIREYRQSFFVALVDFHKAFDSVDRAALWDILRVHGIPSRLLDIMAGLYTGTHFTTRLPTAMNGNTVQQGTASTDATQPRGWKEFCELHAIATAKELAKQYRIFAKECPLHDVPAAENFSVQFTDLFQEYFRHEVGEGGPAMAARCRVVPLSGAGDYREAQRRLSEGTQGPVGSGTPTVHKELQDRRERRCPSLDTNRAPCLLRKSRSSEEFSDPAFSLPERSPSSASSTSSTTHFSFKNIRQSMKDMFKKKSAECPAAVGQREAKEAGASETPQQIETARVSRQSLLNLLSARLCTQASPRLDDGLKVCREGHLSYLMVDDATLDTQSHWHRCRLLLRKSCLAESEDYQLELFDPPKSSKPKLTARCCDITEIRRCNRLEMPDNINTFVLKVKSLPGSVILETDSDQQLYSWTADLKDCMNKGSDEPGGDNQSASQADVIPAVGEGSSDSINQGKLGTVVEEPTPGAVHLPFVAQLYHKTDQFLSSYPWFHGQISRVKAAQLVQSPGQDGHGVFLVRQSETRRGEYVLTFNFQGKAKHLRLSLTDRGHCRVQHLRFSSVVDMLNHFQLSPIPLECGTPCDVKLSNYVLANAHSQGGSASGDTVLIPFSVHRWNSEPSLAHYSATSCPRALTLDSLHQPEQIFHVVSPQELSGALRRSDSLGLQARHRPQRDSDYELDQSSRGRKRATDNQYMFL</sequence>
<dbReference type="GO" id="GO:0005886">
    <property type="term" value="C:plasma membrane"/>
    <property type="evidence" value="ECO:0007669"/>
    <property type="project" value="TreeGrafter"/>
</dbReference>
<feature type="region of interest" description="Disordered" evidence="5">
    <location>
        <begin position="660"/>
        <end position="697"/>
    </location>
</feature>
<dbReference type="Gene3D" id="6.10.140.110">
    <property type="match status" value="1"/>
</dbReference>
<dbReference type="SUPFAM" id="SSF109805">
    <property type="entry name" value="Phenylalanine zipper"/>
    <property type="match status" value="1"/>
</dbReference>
<dbReference type="InterPro" id="IPR036290">
    <property type="entry name" value="Phe_ZIP_sf"/>
</dbReference>
<dbReference type="EMBL" id="JAATIS010000094">
    <property type="protein sequence ID" value="KAG2471289.1"/>
    <property type="molecule type" value="Genomic_DNA"/>
</dbReference>
<dbReference type="PANTHER" id="PTHR10872">
    <property type="entry name" value="SH2B ADAPTER PROTEIN"/>
    <property type="match status" value="1"/>
</dbReference>
<dbReference type="Pfam" id="PF08916">
    <property type="entry name" value="Phe_ZIP"/>
    <property type="match status" value="1"/>
</dbReference>
<dbReference type="Gene3D" id="3.30.505.10">
    <property type="entry name" value="SH2 domain"/>
    <property type="match status" value="1"/>
</dbReference>
<dbReference type="InterPro" id="IPR000980">
    <property type="entry name" value="SH2"/>
</dbReference>
<keyword evidence="9" id="KW-1185">Reference proteome</keyword>
<feature type="non-terminal residue" evidence="8">
    <location>
        <position position="1"/>
    </location>
</feature>
<dbReference type="SMART" id="SM00252">
    <property type="entry name" value="SH2"/>
    <property type="match status" value="1"/>
</dbReference>
<feature type="domain" description="PH" evidence="7">
    <location>
        <begin position="310"/>
        <end position="424"/>
    </location>
</feature>
<dbReference type="SMART" id="SM00233">
    <property type="entry name" value="PH"/>
    <property type="match status" value="1"/>
</dbReference>
<dbReference type="AlphaFoldDB" id="A0A8X7XQ85"/>
<dbReference type="CDD" id="cd01231">
    <property type="entry name" value="PH_SH2B_family"/>
    <property type="match status" value="1"/>
</dbReference>
<organism evidence="8 9">
    <name type="scientific">Polypterus senegalus</name>
    <name type="common">Senegal bichir</name>
    <dbReference type="NCBI Taxonomy" id="55291"/>
    <lineage>
        <taxon>Eukaryota</taxon>
        <taxon>Metazoa</taxon>
        <taxon>Chordata</taxon>
        <taxon>Craniata</taxon>
        <taxon>Vertebrata</taxon>
        <taxon>Euteleostomi</taxon>
        <taxon>Actinopterygii</taxon>
        <taxon>Polypteriformes</taxon>
        <taxon>Polypteridae</taxon>
        <taxon>Polypterus</taxon>
    </lineage>
</organism>
<evidence type="ECO:0000256" key="1">
    <source>
        <dbReference type="ARBA" id="ARBA00010220"/>
    </source>
</evidence>
<dbReference type="PROSITE" id="PS50001">
    <property type="entry name" value="SH2"/>
    <property type="match status" value="1"/>
</dbReference>
<dbReference type="Proteomes" id="UP000886611">
    <property type="component" value="Unassembled WGS sequence"/>
</dbReference>
<dbReference type="PROSITE" id="PS50003">
    <property type="entry name" value="PH_DOMAIN"/>
    <property type="match status" value="1"/>
</dbReference>
<evidence type="ECO:0000259" key="7">
    <source>
        <dbReference type="PROSITE" id="PS50003"/>
    </source>
</evidence>
<name>A0A8X7XQ85_POLSE</name>
<dbReference type="GO" id="GO:0005068">
    <property type="term" value="F:transmembrane receptor protein tyrosine kinase adaptor activity"/>
    <property type="evidence" value="ECO:0007669"/>
    <property type="project" value="TreeGrafter"/>
</dbReference>
<evidence type="ECO:0000256" key="4">
    <source>
        <dbReference type="PROSITE-ProRule" id="PRU00191"/>
    </source>
</evidence>
<dbReference type="InterPro" id="IPR011993">
    <property type="entry name" value="PH-like_dom_sf"/>
</dbReference>
<evidence type="ECO:0000256" key="5">
    <source>
        <dbReference type="SAM" id="MobiDB-lite"/>
    </source>
</evidence>
<dbReference type="SUPFAM" id="SSF55550">
    <property type="entry name" value="SH2 domain"/>
    <property type="match status" value="1"/>
</dbReference>
<dbReference type="InterPro" id="IPR015012">
    <property type="entry name" value="Phe_ZIP"/>
</dbReference>
<reference evidence="8 9" key="1">
    <citation type="journal article" date="2021" name="Cell">
        <title>Tracing the genetic footprints of vertebrate landing in non-teleost ray-finned fishes.</title>
        <authorList>
            <person name="Bi X."/>
            <person name="Wang K."/>
            <person name="Yang L."/>
            <person name="Pan H."/>
            <person name="Jiang H."/>
            <person name="Wei Q."/>
            <person name="Fang M."/>
            <person name="Yu H."/>
            <person name="Zhu C."/>
            <person name="Cai Y."/>
            <person name="He Y."/>
            <person name="Gan X."/>
            <person name="Zeng H."/>
            <person name="Yu D."/>
            <person name="Zhu Y."/>
            <person name="Jiang H."/>
            <person name="Qiu Q."/>
            <person name="Yang H."/>
            <person name="Zhang Y.E."/>
            <person name="Wang W."/>
            <person name="Zhu M."/>
            <person name="He S."/>
            <person name="Zhang G."/>
        </authorList>
    </citation>
    <scope>NUCLEOTIDE SEQUENCE [LARGE SCALE GENOMIC DNA]</scope>
    <source>
        <strain evidence="8">Bchr_013</strain>
    </source>
</reference>
<feature type="compositionally biased region" description="Basic and acidic residues" evidence="5">
    <location>
        <begin position="181"/>
        <end position="193"/>
    </location>
</feature>
<protein>
    <submittedName>
        <fullName evidence="8">SH2B3 protein</fullName>
    </submittedName>
</protein>
<dbReference type="InterPro" id="IPR036860">
    <property type="entry name" value="SH2_dom_sf"/>
</dbReference>
<evidence type="ECO:0000313" key="8">
    <source>
        <dbReference type="EMBL" id="KAG2471289.1"/>
    </source>
</evidence>
<dbReference type="SUPFAM" id="SSF50729">
    <property type="entry name" value="PH domain-like"/>
    <property type="match status" value="1"/>
</dbReference>
<gene>
    <name evidence="8" type="primary">Sh2b3</name>
    <name evidence="8" type="ORF">GTO96_0005659</name>
</gene>
<feature type="domain" description="SH2" evidence="6">
    <location>
        <begin position="492"/>
        <end position="590"/>
    </location>
</feature>
<dbReference type="PANTHER" id="PTHR10872:SF1">
    <property type="entry name" value="SH2B ADAPTER PROTEIN 3"/>
    <property type="match status" value="1"/>
</dbReference>
<dbReference type="FunFam" id="3.30.505.10:FF:000008">
    <property type="entry name" value="SH2B adapter protein 1 isoform 2"/>
    <property type="match status" value="1"/>
</dbReference>
<proteinExistence type="inferred from homology"/>
<dbReference type="InterPro" id="IPR030523">
    <property type="entry name" value="SH2B"/>
</dbReference>
<accession>A0A8X7XQ85</accession>
<feature type="non-terminal residue" evidence="8">
    <location>
        <position position="697"/>
    </location>
</feature>
<feature type="region of interest" description="Disordered" evidence="5">
    <location>
        <begin position="214"/>
        <end position="237"/>
    </location>
</feature>
<feature type="region of interest" description="Disordered" evidence="5">
    <location>
        <begin position="162"/>
        <end position="193"/>
    </location>
</feature>
<evidence type="ECO:0000256" key="2">
    <source>
        <dbReference type="ARBA" id="ARBA00022553"/>
    </source>
</evidence>